<protein>
    <submittedName>
        <fullName evidence="5">Dolichol monophosphate mannose synthase</fullName>
    </submittedName>
</protein>
<evidence type="ECO:0000313" key="5">
    <source>
        <dbReference type="EMBL" id="CBH76333.1"/>
    </source>
</evidence>
<dbReference type="PANTHER" id="PTHR43398:SF1">
    <property type="entry name" value="DOLICHOL-PHOSPHATE MANNOSYLTRANSFERASE SUBUNIT 1"/>
    <property type="match status" value="1"/>
</dbReference>
<comment type="similarity">
    <text evidence="1">Belongs to the glycosyltransferase 2 family.</text>
</comment>
<dbReference type="GO" id="GO:0006488">
    <property type="term" value="P:dolichol-linked oligosaccharide biosynthetic process"/>
    <property type="evidence" value="ECO:0007669"/>
    <property type="project" value="TreeGrafter"/>
</dbReference>
<dbReference type="Pfam" id="PF00535">
    <property type="entry name" value="Glycos_transf_2"/>
    <property type="match status" value="1"/>
</dbReference>
<keyword evidence="3" id="KW-0808">Transferase</keyword>
<dbReference type="EMBL" id="CABL01000019">
    <property type="protein sequence ID" value="CBH76333.1"/>
    <property type="molecule type" value="Genomic_DNA"/>
</dbReference>
<feature type="domain" description="Glycosyltransferase 2-like" evidence="4">
    <location>
        <begin position="7"/>
        <end position="172"/>
    </location>
</feature>
<evidence type="ECO:0000259" key="4">
    <source>
        <dbReference type="Pfam" id="PF00535"/>
    </source>
</evidence>
<gene>
    <name evidence="5" type="ORF">CARN1_0813</name>
</gene>
<evidence type="ECO:0000256" key="2">
    <source>
        <dbReference type="ARBA" id="ARBA00022676"/>
    </source>
</evidence>
<reference evidence="5" key="1">
    <citation type="submission" date="2009-10" db="EMBL/GenBank/DDBJ databases">
        <title>Diversity of trophic interactions inside an arsenic-rich microbial ecosystem.</title>
        <authorList>
            <person name="Bertin P.N."/>
            <person name="Heinrich-Salmeron A."/>
            <person name="Pelletier E."/>
            <person name="Goulhen-Chollet F."/>
            <person name="Arsene-Ploetze F."/>
            <person name="Gallien S."/>
            <person name="Calteau A."/>
            <person name="Vallenet D."/>
            <person name="Casiot C."/>
            <person name="Chane-Woon-Ming B."/>
            <person name="Giloteaux L."/>
            <person name="Barakat M."/>
            <person name="Bonnefoy V."/>
            <person name="Bruneel O."/>
            <person name="Chandler M."/>
            <person name="Cleiss J."/>
            <person name="Duran R."/>
            <person name="Elbaz-Poulichet F."/>
            <person name="Fonknechten N."/>
            <person name="Lauga B."/>
            <person name="Mornico D."/>
            <person name="Ortet P."/>
            <person name="Schaeffer C."/>
            <person name="Siguier P."/>
            <person name="Alexander Thil Smith A."/>
            <person name="Van Dorsselaer A."/>
            <person name="Weissenbach J."/>
            <person name="Medigue C."/>
            <person name="Le Paslier D."/>
        </authorList>
    </citation>
    <scope>NUCLEOTIDE SEQUENCE</scope>
</reference>
<dbReference type="GO" id="GO:0016020">
    <property type="term" value="C:membrane"/>
    <property type="evidence" value="ECO:0007669"/>
    <property type="project" value="GOC"/>
</dbReference>
<dbReference type="GO" id="GO:0006506">
    <property type="term" value="P:GPI anchor biosynthetic process"/>
    <property type="evidence" value="ECO:0007669"/>
    <property type="project" value="TreeGrafter"/>
</dbReference>
<dbReference type="Gene3D" id="3.90.550.10">
    <property type="entry name" value="Spore Coat Polysaccharide Biosynthesis Protein SpsA, Chain A"/>
    <property type="match status" value="1"/>
</dbReference>
<organism evidence="5">
    <name type="scientific">mine drainage metagenome</name>
    <dbReference type="NCBI Taxonomy" id="410659"/>
    <lineage>
        <taxon>unclassified sequences</taxon>
        <taxon>metagenomes</taxon>
        <taxon>ecological metagenomes</taxon>
    </lineage>
</organism>
<dbReference type="GO" id="GO:0035269">
    <property type="term" value="P:protein O-linked glycosylation via mannose"/>
    <property type="evidence" value="ECO:0007669"/>
    <property type="project" value="TreeGrafter"/>
</dbReference>
<dbReference type="CDD" id="cd06442">
    <property type="entry name" value="DPM1_like"/>
    <property type="match status" value="1"/>
</dbReference>
<sequence length="238" mass="25654">MSALPFTIVVPTYNEAGGIERLLRGAVDVFRGAGLDGEIVVVDDNSPDGTGGIVDRLAAELPVRCLHRPGKMGLSSGVIDGWKAARPESRALGAMDADFSHDIRILPNMVEALASGQYGLAVGSRYVPGGGIANWPAKRIFTSRVACMLARPLTPIADVTSGFFLVKREALDGVDLDPIGFKIGLEVIAKAHYGRALEIPYVFTDRIVGESKLNQSEIFNYLKQLSRLYRRRLTGAKA</sequence>
<dbReference type="InterPro" id="IPR001173">
    <property type="entry name" value="Glyco_trans_2-like"/>
</dbReference>
<dbReference type="GO" id="GO:0004582">
    <property type="term" value="F:dolichyl-phosphate beta-D-mannosyltransferase activity"/>
    <property type="evidence" value="ECO:0007669"/>
    <property type="project" value="InterPro"/>
</dbReference>
<comment type="caution">
    <text evidence="5">The sequence shown here is derived from an EMBL/GenBank/DDBJ whole genome shotgun (WGS) entry which is preliminary data.</text>
</comment>
<dbReference type="InterPro" id="IPR039528">
    <property type="entry name" value="DPM1-like"/>
</dbReference>
<dbReference type="SUPFAM" id="SSF53448">
    <property type="entry name" value="Nucleotide-diphospho-sugar transferases"/>
    <property type="match status" value="1"/>
</dbReference>
<name>E6PIP2_9ZZZZ</name>
<evidence type="ECO:0000256" key="1">
    <source>
        <dbReference type="ARBA" id="ARBA00006739"/>
    </source>
</evidence>
<dbReference type="AlphaFoldDB" id="E6PIP2"/>
<accession>E6PIP2</accession>
<proteinExistence type="inferred from homology"/>
<dbReference type="PANTHER" id="PTHR43398">
    <property type="entry name" value="DOLICHOL-PHOSPHATE MANNOSYLTRANSFERASE SUBUNIT 1"/>
    <property type="match status" value="1"/>
</dbReference>
<keyword evidence="2" id="KW-0328">Glycosyltransferase</keyword>
<evidence type="ECO:0000256" key="3">
    <source>
        <dbReference type="ARBA" id="ARBA00022679"/>
    </source>
</evidence>
<dbReference type="InterPro" id="IPR029044">
    <property type="entry name" value="Nucleotide-diphossugar_trans"/>
</dbReference>